<dbReference type="SUPFAM" id="SSF52540">
    <property type="entry name" value="P-loop containing nucleoside triphosphate hydrolases"/>
    <property type="match status" value="1"/>
</dbReference>
<dbReference type="Gene3D" id="3.40.50.300">
    <property type="entry name" value="P-loop containing nucleotide triphosphate hydrolases"/>
    <property type="match status" value="1"/>
</dbReference>
<evidence type="ECO:0000313" key="2">
    <source>
        <dbReference type="Proteomes" id="UP001589532"/>
    </source>
</evidence>
<dbReference type="Proteomes" id="UP001589532">
    <property type="component" value="Unassembled WGS sequence"/>
</dbReference>
<name>A0ABV5SJ72_9ACTN</name>
<comment type="caution">
    <text evidence="1">The sequence shown here is derived from an EMBL/GenBank/DDBJ whole genome shotgun (WGS) entry which is preliminary data.</text>
</comment>
<proteinExistence type="predicted"/>
<reference evidence="1 2" key="1">
    <citation type="submission" date="2024-09" db="EMBL/GenBank/DDBJ databases">
        <authorList>
            <person name="Sun Q."/>
            <person name="Mori K."/>
        </authorList>
    </citation>
    <scope>NUCLEOTIDE SEQUENCE [LARGE SCALE GENOMIC DNA]</scope>
    <source>
        <strain evidence="1 2">JCM 3143</strain>
    </source>
</reference>
<gene>
    <name evidence="1" type="primary">cpt</name>
    <name evidence="1" type="ORF">ACFFSA_45940</name>
</gene>
<evidence type="ECO:0000313" key="1">
    <source>
        <dbReference type="EMBL" id="MFB9630461.1"/>
    </source>
</evidence>
<dbReference type="PIRSF" id="PIRSF007531">
    <property type="entry name" value="CPT"/>
    <property type="match status" value="1"/>
</dbReference>
<dbReference type="NCBIfam" id="NF033114">
    <property type="entry name" value="phos_trans_CPT"/>
    <property type="match status" value="1"/>
</dbReference>
<dbReference type="InterPro" id="IPR012853">
    <property type="entry name" value="CPT"/>
</dbReference>
<dbReference type="Pfam" id="PF07931">
    <property type="entry name" value="CPT"/>
    <property type="match status" value="1"/>
</dbReference>
<dbReference type="InterPro" id="IPR027417">
    <property type="entry name" value="P-loop_NTPase"/>
</dbReference>
<keyword evidence="2" id="KW-1185">Reference proteome</keyword>
<organism evidence="1 2">
    <name type="scientific">Nonomuraea helvata</name>
    <dbReference type="NCBI Taxonomy" id="37484"/>
    <lineage>
        <taxon>Bacteria</taxon>
        <taxon>Bacillati</taxon>
        <taxon>Actinomycetota</taxon>
        <taxon>Actinomycetes</taxon>
        <taxon>Streptosporangiales</taxon>
        <taxon>Streptosporangiaceae</taxon>
        <taxon>Nonomuraea</taxon>
    </lineage>
</organism>
<accession>A0ABV5SJ72</accession>
<protein>
    <submittedName>
        <fullName evidence="1">Chloramphenicol phosphotransferase CPT</fullName>
    </submittedName>
</protein>
<dbReference type="RefSeq" id="WP_344991853.1">
    <property type="nucleotide sequence ID" value="NZ_BAAAXV010000005.1"/>
</dbReference>
<dbReference type="EMBL" id="JBHMBW010000098">
    <property type="protein sequence ID" value="MFB9630461.1"/>
    <property type="molecule type" value="Genomic_DNA"/>
</dbReference>
<sequence length="187" mass="19724">MTTQVIVLNGGSSAGKSSIVRHLQAVLPQPWLAFGVDSLIEAMPASMQASDEGIEFASDGGVAVGPEFVALQAAWMEGIAAMVRAGARVVIDDVFLGGGASQQRWQRVFGGLDVLWVGVKCDSAVAAERESARGDRITGMAALQAEVVHEGVVYDVVVDTTETESLVCAKIIADHVRQSGERFRSSH</sequence>